<dbReference type="KEGG" id="cch:Cag_0707"/>
<dbReference type="AlphaFoldDB" id="Q3ASP7"/>
<proteinExistence type="predicted"/>
<protein>
    <recommendedName>
        <fullName evidence="3">Plasmid stabilization system</fullName>
    </recommendedName>
</protein>
<organism evidence="2">
    <name type="scientific">Chlorobium chlorochromatii (strain CaD3)</name>
    <dbReference type="NCBI Taxonomy" id="340177"/>
    <lineage>
        <taxon>Bacteria</taxon>
        <taxon>Pseudomonadati</taxon>
        <taxon>Chlorobiota</taxon>
        <taxon>Chlorobiia</taxon>
        <taxon>Chlorobiales</taxon>
        <taxon>Chlorobiaceae</taxon>
        <taxon>Chlorobium/Pelodictyon group</taxon>
        <taxon>Chlorobium</taxon>
    </lineage>
</organism>
<evidence type="ECO:0008006" key="3">
    <source>
        <dbReference type="Google" id="ProtNLM"/>
    </source>
</evidence>
<reference evidence="2" key="1">
    <citation type="submission" date="2005-08" db="EMBL/GenBank/DDBJ databases">
        <title>Complete sequence of Chlorobium chlorochromatii CaD3.</title>
        <authorList>
            <person name="Copeland A."/>
            <person name="Lucas S."/>
            <person name="Lapidus A."/>
            <person name="Barry K."/>
            <person name="Detter J.C."/>
            <person name="Glavina T."/>
            <person name="Hammon N."/>
            <person name="Israni S."/>
            <person name="Pitluck S."/>
            <person name="Bryant D."/>
            <person name="Schmutz J."/>
            <person name="Larimer F."/>
            <person name="Land M."/>
            <person name="Kyrpides N."/>
            <person name="Ivanova N."/>
            <person name="Richardson P."/>
        </authorList>
    </citation>
    <scope>NUCLEOTIDE SEQUENCE [LARGE SCALE GENOMIC DNA]</scope>
    <source>
        <strain evidence="2">CaD3</strain>
    </source>
</reference>
<dbReference type="HOGENOM" id="CLU_147162_7_0_10"/>
<dbReference type="eggNOG" id="COG3668">
    <property type="taxonomic scope" value="Bacteria"/>
</dbReference>
<sequence>MKIEYHPAIEDELRQIIKYYKESSAGLGTEFLNEFERQVLKIADNPRRWVAVKGTIRRSLMRRFPYVIYFRLVNDETLRVTVVKHQRRHPKKGVNRR</sequence>
<evidence type="ECO:0000313" key="2">
    <source>
        <dbReference type="EMBL" id="ABB27978.1"/>
    </source>
</evidence>
<keyword evidence="1" id="KW-1277">Toxin-antitoxin system</keyword>
<dbReference type="InterPro" id="IPR007712">
    <property type="entry name" value="RelE/ParE_toxin"/>
</dbReference>
<gene>
    <name evidence="2" type="ordered locus">Cag_0707</name>
</gene>
<name>Q3ASP7_CHLCH</name>
<accession>Q3ASP7</accession>
<dbReference type="OrthoDB" id="595476at2"/>
<dbReference type="STRING" id="340177.Cag_0707"/>
<dbReference type="EMBL" id="CP000108">
    <property type="protein sequence ID" value="ABB27978.1"/>
    <property type="molecule type" value="Genomic_DNA"/>
</dbReference>
<dbReference type="InterPro" id="IPR035093">
    <property type="entry name" value="RelE/ParE_toxin_dom_sf"/>
</dbReference>
<dbReference type="Pfam" id="PF05016">
    <property type="entry name" value="ParE_toxin"/>
    <property type="match status" value="1"/>
</dbReference>
<dbReference type="Gene3D" id="3.30.2310.20">
    <property type="entry name" value="RelE-like"/>
    <property type="match status" value="1"/>
</dbReference>
<evidence type="ECO:0000256" key="1">
    <source>
        <dbReference type="ARBA" id="ARBA00022649"/>
    </source>
</evidence>